<name>A0ABW6KEC5_9BACI</name>
<accession>A0ABW6KEC5</accession>
<keyword evidence="1" id="KW-0175">Coiled coil</keyword>
<feature type="domain" description="YvlB/LiaX N-terminal" evidence="3">
    <location>
        <begin position="3"/>
        <end position="33"/>
    </location>
</feature>
<dbReference type="EMBL" id="JBIACK010000006">
    <property type="protein sequence ID" value="MFE8701600.1"/>
    <property type="molecule type" value="Genomic_DNA"/>
</dbReference>
<dbReference type="InterPro" id="IPR025164">
    <property type="entry name" value="Toastrack_DUF4097"/>
</dbReference>
<dbReference type="InterPro" id="IPR016599">
    <property type="entry name" value="UCP012569"/>
</dbReference>
<evidence type="ECO:0000256" key="1">
    <source>
        <dbReference type="SAM" id="Coils"/>
    </source>
</evidence>
<keyword evidence="5" id="KW-1185">Reference proteome</keyword>
<feature type="domain" description="DUF4097" evidence="2">
    <location>
        <begin position="112"/>
        <end position="336"/>
    </location>
</feature>
<evidence type="ECO:0000313" key="4">
    <source>
        <dbReference type="EMBL" id="MFE8701600.1"/>
    </source>
</evidence>
<dbReference type="PIRSF" id="PIRSF012569">
    <property type="entry name" value="UCP012569"/>
    <property type="match status" value="1"/>
</dbReference>
<organism evidence="4 5">
    <name type="scientific">Cytobacillus spartinae</name>
    <dbReference type="NCBI Taxonomy" id="3299023"/>
    <lineage>
        <taxon>Bacteria</taxon>
        <taxon>Bacillati</taxon>
        <taxon>Bacillota</taxon>
        <taxon>Bacilli</taxon>
        <taxon>Bacillales</taxon>
        <taxon>Bacillaceae</taxon>
        <taxon>Cytobacillus</taxon>
    </lineage>
</organism>
<sequence>MNEEKKRILKMVEEGKLTVDEALVLLEELEKSSKTMKQKEEEIIGELSTVVNFDDTKKEDYSNSQKFQSVKDKLFDFVDSALKKIKDLDLDLNFAQSVEISHVFQQADVYLKDMDVDIANGSVKIIPWDQNDVRVECEAKVHRVETQDEARSSFLKDVTFAVEGQKLRFIVQQKWMKVNAVIYVPQSTYETVRIRLFNGAISSENLNINKYRVKTANGKISLKKITSKSVEAETANGHIEVRSGKIDDFEAETINGAIKVDGSFKKLDVQTFHGSIVCSVEDPYCERIEAKATTGNVKLYVPESAAISGQLKSNLGGFDLDLSGVQVTDEKNDVVQKFVRFHSVKPSELVTKLDAETKTGSIAIKQVK</sequence>
<dbReference type="RefSeq" id="WP_389361570.1">
    <property type="nucleotide sequence ID" value="NZ_JBIACK010000006.1"/>
</dbReference>
<proteinExistence type="predicted"/>
<reference evidence="4 5" key="1">
    <citation type="submission" date="2024-08" db="EMBL/GenBank/DDBJ databases">
        <title>Two novel Cytobacillus novel species.</title>
        <authorList>
            <person name="Liu G."/>
        </authorList>
    </citation>
    <scope>NUCLEOTIDE SEQUENCE [LARGE SCALE GENOMIC DNA]</scope>
    <source>
        <strain evidence="4 5">FJAT-54145</strain>
    </source>
</reference>
<dbReference type="PANTHER" id="PTHR33885">
    <property type="entry name" value="PHAGE SHOCK PROTEIN C"/>
    <property type="match status" value="1"/>
</dbReference>
<comment type="caution">
    <text evidence="4">The sequence shown here is derived from an EMBL/GenBank/DDBJ whole genome shotgun (WGS) entry which is preliminary data.</text>
</comment>
<protein>
    <submittedName>
        <fullName evidence="4">DUF4097 family beta strand repeat-containing protein</fullName>
    </submittedName>
</protein>
<dbReference type="InterPro" id="IPR052027">
    <property type="entry name" value="PspC"/>
</dbReference>
<dbReference type="PANTHER" id="PTHR33885:SF4">
    <property type="entry name" value="LMO2487 PROTEIN"/>
    <property type="match status" value="1"/>
</dbReference>
<gene>
    <name evidence="4" type="ORF">ACFYKX_13430</name>
</gene>
<dbReference type="InterPro" id="IPR053959">
    <property type="entry name" value="YvlB/LiaX_N"/>
</dbReference>
<dbReference type="Pfam" id="PF13349">
    <property type="entry name" value="DUF4097"/>
    <property type="match status" value="1"/>
</dbReference>
<dbReference type="Proteomes" id="UP001601059">
    <property type="component" value="Unassembled WGS sequence"/>
</dbReference>
<dbReference type="Pfam" id="PF22746">
    <property type="entry name" value="SHOCT-like_DUF2089-C"/>
    <property type="match status" value="1"/>
</dbReference>
<feature type="coiled-coil region" evidence="1">
    <location>
        <begin position="19"/>
        <end position="46"/>
    </location>
</feature>
<evidence type="ECO:0000259" key="3">
    <source>
        <dbReference type="Pfam" id="PF22746"/>
    </source>
</evidence>
<evidence type="ECO:0000259" key="2">
    <source>
        <dbReference type="Pfam" id="PF13349"/>
    </source>
</evidence>
<evidence type="ECO:0000313" key="5">
    <source>
        <dbReference type="Proteomes" id="UP001601059"/>
    </source>
</evidence>